<dbReference type="PROSITE" id="PS50097">
    <property type="entry name" value="BTB"/>
    <property type="match status" value="1"/>
</dbReference>
<dbReference type="EMBL" id="BTRK01000001">
    <property type="protein sequence ID" value="GMR32289.1"/>
    <property type="molecule type" value="Genomic_DNA"/>
</dbReference>
<dbReference type="PANTHER" id="PTHR22744">
    <property type="entry name" value="HELIX LOOP HELIX PROTEIN 21-RELATED"/>
    <property type="match status" value="1"/>
</dbReference>
<dbReference type="SMART" id="SM00225">
    <property type="entry name" value="BTB"/>
    <property type="match status" value="1"/>
</dbReference>
<dbReference type="PANTHER" id="PTHR22744:SF14">
    <property type="entry name" value="BTB DOMAIN-CONTAINING PROTEIN-RELATED"/>
    <property type="match status" value="1"/>
</dbReference>
<accession>A0AAN4Z2U1</accession>
<dbReference type="Gene3D" id="3.30.710.10">
    <property type="entry name" value="Potassium Channel Kv1.1, Chain A"/>
    <property type="match status" value="1"/>
</dbReference>
<dbReference type="SUPFAM" id="SSF54695">
    <property type="entry name" value="POZ domain"/>
    <property type="match status" value="1"/>
</dbReference>
<dbReference type="Pfam" id="PF00651">
    <property type="entry name" value="BTB"/>
    <property type="match status" value="1"/>
</dbReference>
<dbReference type="CDD" id="cd18186">
    <property type="entry name" value="BTB_POZ_ZBTB_KLHL-like"/>
    <property type="match status" value="1"/>
</dbReference>
<dbReference type="AlphaFoldDB" id="A0AAN4Z2U1"/>
<reference evidence="3" key="1">
    <citation type="submission" date="2022-10" db="EMBL/GenBank/DDBJ databases">
        <title>Genome assembly of Pristionchus species.</title>
        <authorList>
            <person name="Yoshida K."/>
            <person name="Sommer R.J."/>
        </authorList>
    </citation>
    <scope>NUCLEOTIDE SEQUENCE [LARGE SCALE GENOMIC DNA]</scope>
    <source>
        <strain evidence="3">RS5460</strain>
    </source>
</reference>
<feature type="non-terminal residue" evidence="2">
    <location>
        <position position="1"/>
    </location>
</feature>
<feature type="domain" description="BTB" evidence="1">
    <location>
        <begin position="11"/>
        <end position="70"/>
    </location>
</feature>
<dbReference type="Proteomes" id="UP001328107">
    <property type="component" value="Unassembled WGS sequence"/>
</dbReference>
<evidence type="ECO:0000313" key="2">
    <source>
        <dbReference type="EMBL" id="GMR32289.1"/>
    </source>
</evidence>
<organism evidence="2 3">
    <name type="scientific">Pristionchus mayeri</name>
    <dbReference type="NCBI Taxonomy" id="1317129"/>
    <lineage>
        <taxon>Eukaryota</taxon>
        <taxon>Metazoa</taxon>
        <taxon>Ecdysozoa</taxon>
        <taxon>Nematoda</taxon>
        <taxon>Chromadorea</taxon>
        <taxon>Rhabditida</taxon>
        <taxon>Rhabditina</taxon>
        <taxon>Diplogasteromorpha</taxon>
        <taxon>Diplogasteroidea</taxon>
        <taxon>Neodiplogasteridae</taxon>
        <taxon>Pristionchus</taxon>
    </lineage>
</organism>
<protein>
    <recommendedName>
        <fullName evidence="1">BTB domain-containing protein</fullName>
    </recommendedName>
</protein>
<gene>
    <name evidence="2" type="ORF">PMAYCL1PPCAC_02484</name>
</gene>
<name>A0AAN4Z2U1_9BILA</name>
<keyword evidence="3" id="KW-1185">Reference proteome</keyword>
<sequence length="189" mass="22107">ASVHLIPRHFAPQILLIENTRVFVSNQLLAMRSPFFNSLFYGEYKEREKEEIELKDVKLEEFLDLLDFVYEFEQAQFIDSNVSHILKLADRFSLTYMFDNAQQFLKRESRLDASKKILLAETYRMQSTMDYVVFGLCQEEIEELKEKEEYAGYSDATKACIEARLTYFHNAPTPPPRLSPSYGLSSDSE</sequence>
<dbReference type="InterPro" id="IPR000210">
    <property type="entry name" value="BTB/POZ_dom"/>
</dbReference>
<dbReference type="InterPro" id="IPR011333">
    <property type="entry name" value="SKP1/BTB/POZ_sf"/>
</dbReference>
<comment type="caution">
    <text evidence="2">The sequence shown here is derived from an EMBL/GenBank/DDBJ whole genome shotgun (WGS) entry which is preliminary data.</text>
</comment>
<proteinExistence type="predicted"/>
<evidence type="ECO:0000259" key="1">
    <source>
        <dbReference type="PROSITE" id="PS50097"/>
    </source>
</evidence>
<evidence type="ECO:0000313" key="3">
    <source>
        <dbReference type="Proteomes" id="UP001328107"/>
    </source>
</evidence>